<gene>
    <name evidence="2" type="ORF">CSAL01_08693</name>
</gene>
<dbReference type="AlphaFoldDB" id="A0A135T2M3"/>
<keyword evidence="3" id="KW-1185">Reference proteome</keyword>
<name>A0A135T2M3_9PEZI</name>
<comment type="caution">
    <text evidence="2">The sequence shown here is derived from an EMBL/GenBank/DDBJ whole genome shotgun (WGS) entry which is preliminary data.</text>
</comment>
<protein>
    <submittedName>
        <fullName evidence="2">Uncharacterized protein</fullName>
    </submittedName>
</protein>
<evidence type="ECO:0000313" key="3">
    <source>
        <dbReference type="Proteomes" id="UP000070121"/>
    </source>
</evidence>
<keyword evidence="1" id="KW-1133">Transmembrane helix</keyword>
<sequence>MVYYCCVWRWKEEVVGRAHDSSEVKVLVAKEPDIKNYLTVGENEDSIFNFRGRSLHEETFDKYGSDVGLALKLIIRWFIKIDGGGGAVSGSPVRLHMHWAATSLKLAFEMAKYMQSRRQVASVSRNNTKWLTARFGDDASEDGNGVIALNEIRNLGIRTVNAFVMLMVPLSLALPISRIWLLHHA</sequence>
<keyword evidence="1" id="KW-0812">Transmembrane</keyword>
<feature type="transmembrane region" description="Helical" evidence="1">
    <location>
        <begin position="160"/>
        <end position="181"/>
    </location>
</feature>
<organism evidence="2 3">
    <name type="scientific">Colletotrichum salicis</name>
    <dbReference type="NCBI Taxonomy" id="1209931"/>
    <lineage>
        <taxon>Eukaryota</taxon>
        <taxon>Fungi</taxon>
        <taxon>Dikarya</taxon>
        <taxon>Ascomycota</taxon>
        <taxon>Pezizomycotina</taxon>
        <taxon>Sordariomycetes</taxon>
        <taxon>Hypocreomycetidae</taxon>
        <taxon>Glomerellales</taxon>
        <taxon>Glomerellaceae</taxon>
        <taxon>Colletotrichum</taxon>
        <taxon>Colletotrichum acutatum species complex</taxon>
    </lineage>
</organism>
<dbReference type="EMBL" id="JFFI01002131">
    <property type="protein sequence ID" value="KXH42367.1"/>
    <property type="molecule type" value="Genomic_DNA"/>
</dbReference>
<dbReference type="Proteomes" id="UP000070121">
    <property type="component" value="Unassembled WGS sequence"/>
</dbReference>
<evidence type="ECO:0000313" key="2">
    <source>
        <dbReference type="EMBL" id="KXH42367.1"/>
    </source>
</evidence>
<keyword evidence="1" id="KW-0472">Membrane</keyword>
<evidence type="ECO:0000256" key="1">
    <source>
        <dbReference type="SAM" id="Phobius"/>
    </source>
</evidence>
<reference evidence="2 3" key="1">
    <citation type="submission" date="2014-02" db="EMBL/GenBank/DDBJ databases">
        <title>The genome sequence of Colletotrichum salicis CBS 607.94.</title>
        <authorList>
            <person name="Baroncelli R."/>
            <person name="Thon M.R."/>
        </authorList>
    </citation>
    <scope>NUCLEOTIDE SEQUENCE [LARGE SCALE GENOMIC DNA]</scope>
    <source>
        <strain evidence="2 3">CBS 607.94</strain>
    </source>
</reference>
<proteinExistence type="predicted"/>
<accession>A0A135T2M3</accession>